<feature type="region of interest" description="Disordered" evidence="1">
    <location>
        <begin position="29"/>
        <end position="52"/>
    </location>
</feature>
<evidence type="ECO:0000256" key="1">
    <source>
        <dbReference type="SAM" id="MobiDB-lite"/>
    </source>
</evidence>
<dbReference type="Proteomes" id="UP000639643">
    <property type="component" value="Unassembled WGS sequence"/>
</dbReference>
<evidence type="ECO:0000313" key="2">
    <source>
        <dbReference type="EMBL" id="KAF6835951.1"/>
    </source>
</evidence>
<comment type="caution">
    <text evidence="2">The sequence shown here is derived from an EMBL/GenBank/DDBJ whole genome shotgun (WGS) entry which is preliminary data.</text>
</comment>
<name>A0A8H6NKM8_9PEZI</name>
<reference evidence="2" key="1">
    <citation type="journal article" date="2020" name="Phytopathology">
        <title>Genome Sequence Resources of Colletotrichum truncatum, C. plurivorum, C. musicola, and C. sojae: Four Species Pathogenic to Soybean (Glycine max).</title>
        <authorList>
            <person name="Rogerio F."/>
            <person name="Boufleur T.R."/>
            <person name="Ciampi-Guillardi M."/>
            <person name="Sukno S.A."/>
            <person name="Thon M.R."/>
            <person name="Massola Junior N.S."/>
            <person name="Baroncelli R."/>
        </authorList>
    </citation>
    <scope>NUCLEOTIDE SEQUENCE</scope>
    <source>
        <strain evidence="2">LFN0074</strain>
    </source>
</reference>
<keyword evidence="3" id="KW-1185">Reference proteome</keyword>
<dbReference type="AlphaFoldDB" id="A0A8H6NKM8"/>
<dbReference type="EMBL" id="WIGM01000168">
    <property type="protein sequence ID" value="KAF6835951.1"/>
    <property type="molecule type" value="Genomic_DNA"/>
</dbReference>
<evidence type="ECO:0000313" key="3">
    <source>
        <dbReference type="Proteomes" id="UP000639643"/>
    </source>
</evidence>
<sequence length="131" mass="13903">MHSQRDARGQWPAQGMCDGKVDSTCRMAARPEWPPAGGGVLDAGPAASEEETMQGDIATCPFHHQRCRAISPSREHVPFAVVVSLSSYQTHRRDIGGSTRTPDNLVVVGGGGDAMTRARLPSDGTSSSMRA</sequence>
<organism evidence="2 3">
    <name type="scientific">Colletotrichum musicola</name>
    <dbReference type="NCBI Taxonomy" id="2175873"/>
    <lineage>
        <taxon>Eukaryota</taxon>
        <taxon>Fungi</taxon>
        <taxon>Dikarya</taxon>
        <taxon>Ascomycota</taxon>
        <taxon>Pezizomycotina</taxon>
        <taxon>Sordariomycetes</taxon>
        <taxon>Hypocreomycetidae</taxon>
        <taxon>Glomerellales</taxon>
        <taxon>Glomerellaceae</taxon>
        <taxon>Colletotrichum</taxon>
        <taxon>Colletotrichum orchidearum species complex</taxon>
    </lineage>
</organism>
<gene>
    <name evidence="2" type="ORF">CMUS01_05588</name>
</gene>
<accession>A0A8H6NKM8</accession>
<protein>
    <submittedName>
        <fullName evidence="2">Uncharacterized protein</fullName>
    </submittedName>
</protein>
<feature type="region of interest" description="Disordered" evidence="1">
    <location>
        <begin position="91"/>
        <end position="131"/>
    </location>
</feature>
<proteinExistence type="predicted"/>